<comment type="subcellular location">
    <subcellularLocation>
        <location evidence="1">Membrane</location>
        <topology evidence="1">Multi-pass membrane protein</topology>
    </subcellularLocation>
</comment>
<gene>
    <name evidence="12" type="ORF">ENO39_01065</name>
</gene>
<dbReference type="PANTHER" id="PTHR11629">
    <property type="entry name" value="VACUOLAR PROTON ATPASES"/>
    <property type="match status" value="1"/>
</dbReference>
<feature type="transmembrane region" description="Helical" evidence="10">
    <location>
        <begin position="522"/>
        <end position="545"/>
    </location>
</feature>
<dbReference type="RefSeq" id="WP_272984913.1">
    <property type="nucleotide sequence ID" value="NZ_DSFH01000020.1"/>
</dbReference>
<sequence length="667" mass="75444">MFIPNSVTGITLIVPKDYSDKLVTSLMLTEKFHPAELSIAYPGSYNNEILRYSQEIEGKINKFSSILSDINIYGIRNGGEIKVSKWIETAKSISAEYDMLEKEIEPIISELKSSKSDREKIDAFLKEIEPLKDLDFDLNEEKKYGYLGFKVGYIDIEMIPSFLEKMRKFNCYIFVEKGEESNVAVILYKKEDEKEIEKILAESGFSEVVIPKDLPSNFHLAYEELKKKISEFDKKIEELEEKIKAKEVYLKDLYSRMYTVKEALRIYSQIKNTDYFSYVRGYIPAYEAEKIISFIKKALDNRILVIWEEITLKAVKEEKLPTEIKVNKLLKPFSMLVENYGYPLPHEIVPIYFMAITFPIIFGIMFPDLGHGLLVLLFGIYMIKASKGREGWYNTGLLAIYLGIAGMVTGILSGEFFGSLTNLSQLLWNGHPLIPSPFEEGSLSIYFLINISLKIGSILLISGTLFGLINSLMAREYFDAVAIKLPKFLAFSLALYPFLIYSPSVAGGLIKEAVFGGPGFEVMLIRFGVLASLFMLLLFEPLFYVSKKRVKAGISALTTSFIETFETGIMLIGNTASFLRILGLSVAHIGVIYAFTIMALLVWKGTIGAIAGITIYIFGNLLAAALEGIVVFAHTMRLHYYEWFTKFYSGTGIPFKPATPFARIVMI</sequence>
<name>A0A7C2ZR30_9CREN</name>
<keyword evidence="4 10" id="KW-0812">Transmembrane</keyword>
<keyword evidence="3 10" id="KW-0813">Transport</keyword>
<organism evidence="12">
    <name type="scientific">Fervidicoccus fontis</name>
    <dbReference type="NCBI Taxonomy" id="683846"/>
    <lineage>
        <taxon>Archaea</taxon>
        <taxon>Thermoproteota</taxon>
        <taxon>Thermoprotei</taxon>
        <taxon>Fervidicoccales</taxon>
        <taxon>Fervidicoccaceae</taxon>
        <taxon>Fervidicoccus</taxon>
    </lineage>
</organism>
<evidence type="ECO:0000256" key="1">
    <source>
        <dbReference type="ARBA" id="ARBA00004141"/>
    </source>
</evidence>
<evidence type="ECO:0000256" key="5">
    <source>
        <dbReference type="ARBA" id="ARBA00022989"/>
    </source>
</evidence>
<evidence type="ECO:0000256" key="3">
    <source>
        <dbReference type="ARBA" id="ARBA00022448"/>
    </source>
</evidence>
<evidence type="ECO:0000256" key="2">
    <source>
        <dbReference type="ARBA" id="ARBA00009904"/>
    </source>
</evidence>
<feature type="transmembrane region" description="Helical" evidence="10">
    <location>
        <begin position="609"/>
        <end position="633"/>
    </location>
</feature>
<dbReference type="Proteomes" id="UP000886076">
    <property type="component" value="Unassembled WGS sequence"/>
</dbReference>
<evidence type="ECO:0000256" key="10">
    <source>
        <dbReference type="RuleBase" id="RU361189"/>
    </source>
</evidence>
<evidence type="ECO:0000256" key="8">
    <source>
        <dbReference type="ARBA" id="ARBA00059506"/>
    </source>
</evidence>
<dbReference type="AlphaFoldDB" id="A0A7C2ZR30"/>
<keyword evidence="6 10" id="KW-0406">Ion transport</keyword>
<accession>A0A7C2ZR30</accession>
<dbReference type="Pfam" id="PF01496">
    <property type="entry name" value="V_ATPase_I"/>
    <property type="match status" value="2"/>
</dbReference>
<feature type="transmembrane region" description="Helical" evidence="10">
    <location>
        <begin position="488"/>
        <end position="510"/>
    </location>
</feature>
<protein>
    <recommendedName>
        <fullName evidence="9 10">A-type ATP synthase subunit I</fullName>
    </recommendedName>
</protein>
<dbReference type="PANTHER" id="PTHR11629:SF63">
    <property type="entry name" value="V-TYPE PROTON ATPASE SUBUNIT A"/>
    <property type="match status" value="1"/>
</dbReference>
<dbReference type="GO" id="GO:0046961">
    <property type="term" value="F:proton-transporting ATPase activity, rotational mechanism"/>
    <property type="evidence" value="ECO:0007669"/>
    <property type="project" value="InterPro"/>
</dbReference>
<comment type="caution">
    <text evidence="12">The sequence shown here is derived from an EMBL/GenBank/DDBJ whole genome shotgun (WGS) entry which is preliminary data.</text>
</comment>
<dbReference type="GO" id="GO:0016471">
    <property type="term" value="C:vacuolar proton-transporting V-type ATPase complex"/>
    <property type="evidence" value="ECO:0007669"/>
    <property type="project" value="TreeGrafter"/>
</dbReference>
<comment type="function">
    <text evidence="8">Component of the A-type ATP synthase that produces ATP from ADP in the presence of a proton gradient across the membrane.</text>
</comment>
<evidence type="ECO:0000256" key="9">
    <source>
        <dbReference type="ARBA" id="ARBA00068671"/>
    </source>
</evidence>
<feature type="transmembrane region" description="Helical" evidence="10">
    <location>
        <begin position="392"/>
        <end position="412"/>
    </location>
</feature>
<dbReference type="EMBL" id="DSFH01000020">
    <property type="protein sequence ID" value="HEW63638.1"/>
    <property type="molecule type" value="Genomic_DNA"/>
</dbReference>
<evidence type="ECO:0000256" key="11">
    <source>
        <dbReference type="SAM" id="Coils"/>
    </source>
</evidence>
<dbReference type="GO" id="GO:0007035">
    <property type="term" value="P:vacuolar acidification"/>
    <property type="evidence" value="ECO:0007669"/>
    <property type="project" value="TreeGrafter"/>
</dbReference>
<feature type="transmembrane region" description="Helical" evidence="10">
    <location>
        <begin position="351"/>
        <end position="380"/>
    </location>
</feature>
<dbReference type="GO" id="GO:0033179">
    <property type="term" value="C:proton-transporting V-type ATPase, V0 domain"/>
    <property type="evidence" value="ECO:0007669"/>
    <property type="project" value="InterPro"/>
</dbReference>
<evidence type="ECO:0000313" key="12">
    <source>
        <dbReference type="EMBL" id="HEW63638.1"/>
    </source>
</evidence>
<keyword evidence="7 10" id="KW-0472">Membrane</keyword>
<feature type="coiled-coil region" evidence="11">
    <location>
        <begin position="222"/>
        <end position="256"/>
    </location>
</feature>
<keyword evidence="5 10" id="KW-1133">Transmembrane helix</keyword>
<dbReference type="InterPro" id="IPR002490">
    <property type="entry name" value="V-ATPase_116kDa_su"/>
</dbReference>
<evidence type="ECO:0000256" key="7">
    <source>
        <dbReference type="ARBA" id="ARBA00023136"/>
    </source>
</evidence>
<evidence type="ECO:0000256" key="4">
    <source>
        <dbReference type="ARBA" id="ARBA00022692"/>
    </source>
</evidence>
<feature type="transmembrane region" description="Helical" evidence="10">
    <location>
        <begin position="578"/>
        <end position="603"/>
    </location>
</feature>
<proteinExistence type="inferred from homology"/>
<feature type="transmembrane region" description="Helical" evidence="10">
    <location>
        <begin position="445"/>
        <end position="468"/>
    </location>
</feature>
<keyword evidence="11" id="KW-0175">Coiled coil</keyword>
<comment type="similarity">
    <text evidence="2 10">Belongs to the V-ATPase 116 kDa subunit family.</text>
</comment>
<dbReference type="GO" id="GO:0051117">
    <property type="term" value="F:ATPase binding"/>
    <property type="evidence" value="ECO:0007669"/>
    <property type="project" value="TreeGrafter"/>
</dbReference>
<reference evidence="12" key="1">
    <citation type="journal article" date="2020" name="mSystems">
        <title>Genome- and Community-Level Interaction Insights into Carbon Utilization and Element Cycling Functions of Hydrothermarchaeota in Hydrothermal Sediment.</title>
        <authorList>
            <person name="Zhou Z."/>
            <person name="Liu Y."/>
            <person name="Xu W."/>
            <person name="Pan J."/>
            <person name="Luo Z.H."/>
            <person name="Li M."/>
        </authorList>
    </citation>
    <scope>NUCLEOTIDE SEQUENCE [LARGE SCALE GENOMIC DNA]</scope>
    <source>
        <strain evidence="12">SpSt-1261</strain>
    </source>
</reference>
<evidence type="ECO:0000256" key="6">
    <source>
        <dbReference type="ARBA" id="ARBA00023065"/>
    </source>
</evidence>